<evidence type="ECO:0000313" key="1">
    <source>
        <dbReference type="EMBL" id="JAD72246.1"/>
    </source>
</evidence>
<name>A0A0A9C9I9_ARUDO</name>
<reference evidence="1" key="2">
    <citation type="journal article" date="2015" name="Data Brief">
        <title>Shoot transcriptome of the giant reed, Arundo donax.</title>
        <authorList>
            <person name="Barrero R.A."/>
            <person name="Guerrero F.D."/>
            <person name="Moolhuijzen P."/>
            <person name="Goolsby J.A."/>
            <person name="Tidwell J."/>
            <person name="Bellgard S.E."/>
            <person name="Bellgard M.I."/>
        </authorList>
    </citation>
    <scope>NUCLEOTIDE SEQUENCE</scope>
    <source>
        <tissue evidence="1">Shoot tissue taken approximately 20 cm above the soil surface</tissue>
    </source>
</reference>
<reference evidence="1" key="1">
    <citation type="submission" date="2014-09" db="EMBL/GenBank/DDBJ databases">
        <authorList>
            <person name="Magalhaes I.L.F."/>
            <person name="Oliveira U."/>
            <person name="Santos F.R."/>
            <person name="Vidigal T.H.D.A."/>
            <person name="Brescovit A.D."/>
            <person name="Santos A.J."/>
        </authorList>
    </citation>
    <scope>NUCLEOTIDE SEQUENCE</scope>
    <source>
        <tissue evidence="1">Shoot tissue taken approximately 20 cm above the soil surface</tissue>
    </source>
</reference>
<proteinExistence type="predicted"/>
<accession>A0A0A9C9I9</accession>
<sequence length="33" mass="3731">MGVIARAFDSPSCFTTHAQVVHHQIQMDHLPKK</sequence>
<dbReference type="AlphaFoldDB" id="A0A0A9C9I9"/>
<dbReference type="EMBL" id="GBRH01225649">
    <property type="protein sequence ID" value="JAD72246.1"/>
    <property type="molecule type" value="Transcribed_RNA"/>
</dbReference>
<protein>
    <submittedName>
        <fullName evidence="1">Uncharacterized protein</fullName>
    </submittedName>
</protein>
<organism evidence="1">
    <name type="scientific">Arundo donax</name>
    <name type="common">Giant reed</name>
    <name type="synonym">Donax arundinaceus</name>
    <dbReference type="NCBI Taxonomy" id="35708"/>
    <lineage>
        <taxon>Eukaryota</taxon>
        <taxon>Viridiplantae</taxon>
        <taxon>Streptophyta</taxon>
        <taxon>Embryophyta</taxon>
        <taxon>Tracheophyta</taxon>
        <taxon>Spermatophyta</taxon>
        <taxon>Magnoliopsida</taxon>
        <taxon>Liliopsida</taxon>
        <taxon>Poales</taxon>
        <taxon>Poaceae</taxon>
        <taxon>PACMAD clade</taxon>
        <taxon>Arundinoideae</taxon>
        <taxon>Arundineae</taxon>
        <taxon>Arundo</taxon>
    </lineage>
</organism>